<keyword evidence="2" id="KW-1185">Reference proteome</keyword>
<name>A0AB73Q261_YERKR</name>
<proteinExistence type="predicted"/>
<dbReference type="Proteomes" id="UP000195840">
    <property type="component" value="Unassembled WGS sequence"/>
</dbReference>
<protein>
    <submittedName>
        <fullName evidence="1">Uncharacterized protein</fullName>
    </submittedName>
</protein>
<organism evidence="1 2">
    <name type="scientific">Yersinia kristensenii</name>
    <dbReference type="NCBI Taxonomy" id="28152"/>
    <lineage>
        <taxon>Bacteria</taxon>
        <taxon>Pseudomonadati</taxon>
        <taxon>Pseudomonadota</taxon>
        <taxon>Gammaproteobacteria</taxon>
        <taxon>Enterobacterales</taxon>
        <taxon>Yersiniaceae</taxon>
        <taxon>Yersinia</taxon>
    </lineage>
</organism>
<accession>A0AB73Q261</accession>
<dbReference type="AlphaFoldDB" id="A0AB73Q261"/>
<evidence type="ECO:0000313" key="2">
    <source>
        <dbReference type="Proteomes" id="UP000195840"/>
    </source>
</evidence>
<comment type="caution">
    <text evidence="1">The sequence shown here is derived from an EMBL/GenBank/DDBJ whole genome shotgun (WGS) entry which is preliminary data.</text>
</comment>
<reference evidence="1 2" key="1">
    <citation type="submission" date="2017-05" db="EMBL/GenBank/DDBJ databases">
        <title>Whole genome sequencing of Yersinia kristensenii.</title>
        <authorList>
            <person name="Campioni F."/>
        </authorList>
    </citation>
    <scope>NUCLEOTIDE SEQUENCE [LARGE SCALE GENOMIC DNA]</scope>
    <source>
        <strain evidence="1 2">CFSAN060538</strain>
    </source>
</reference>
<dbReference type="EMBL" id="NHOG01000019">
    <property type="protein sequence ID" value="OVZ78822.1"/>
    <property type="molecule type" value="Genomic_DNA"/>
</dbReference>
<sequence>MFSGKTTIKPTAKFCLTANNAEGRQNAHDQSRLNKTRHTSSCMCISCTQSPESLTYVSSSGLMSLKEAHPAG</sequence>
<gene>
    <name evidence="1" type="ORF">CBW52_17045</name>
</gene>
<evidence type="ECO:0000313" key="1">
    <source>
        <dbReference type="EMBL" id="OVZ78822.1"/>
    </source>
</evidence>